<evidence type="ECO:0000313" key="2">
    <source>
        <dbReference type="Proteomes" id="UP001148737"/>
    </source>
</evidence>
<sequence length="398" mass="44335">MADAIHNHGSWLTVPTGMFMAWSSLTFFVRTWAKLRTKTWGLDDWLLTSALLVIIAHVGITYRSIELGYGRSLADIPENDTPSVEKMVYATDMLHMAYSGPHTRPACFLAFSSGVWAAGSIIAIGIRSDSSRPWATLDGTEQLFIRWMVIEVIGIMVEVAIWLLAAHLVWTLQMQLRKRIYILSAFGFRLFLVVFIALRLTYLAPSQNTDPTFSNIVPSIFTQATLHFSIIAACVTTLKPFLRHFDPTYVIGSGTLSTSKRSRVSTTNPSRDPYYRLNPVNGTNRSGRSNRSRDPENDITWRPYQGPTGNDGHAMAYHPTNTATQSTTSSKAGRLSRLSKALSGGLRSASQSKQSSFNRSVSRDEESTGTDASDRIIIERTTEVTVEHELSKPRPTHQ</sequence>
<protein>
    <submittedName>
        <fullName evidence="1">Uncharacterized protein</fullName>
    </submittedName>
</protein>
<comment type="caution">
    <text evidence="1">The sequence shown here is derived from an EMBL/GenBank/DDBJ whole genome shotgun (WGS) entry which is preliminary data.</text>
</comment>
<accession>A0ACC1QGM5</accession>
<gene>
    <name evidence="1" type="ORF">NLG97_g9291</name>
</gene>
<reference evidence="1" key="1">
    <citation type="submission" date="2022-07" db="EMBL/GenBank/DDBJ databases">
        <title>Genome Sequence of Lecanicillium saksenae.</title>
        <authorList>
            <person name="Buettner E."/>
        </authorList>
    </citation>
    <scope>NUCLEOTIDE SEQUENCE</scope>
    <source>
        <strain evidence="1">VT-O1</strain>
    </source>
</reference>
<evidence type="ECO:0000313" key="1">
    <source>
        <dbReference type="EMBL" id="KAJ3475942.1"/>
    </source>
</evidence>
<dbReference type="EMBL" id="JANAKD010001874">
    <property type="protein sequence ID" value="KAJ3475942.1"/>
    <property type="molecule type" value="Genomic_DNA"/>
</dbReference>
<keyword evidence="2" id="KW-1185">Reference proteome</keyword>
<organism evidence="1 2">
    <name type="scientific">Lecanicillium saksenae</name>
    <dbReference type="NCBI Taxonomy" id="468837"/>
    <lineage>
        <taxon>Eukaryota</taxon>
        <taxon>Fungi</taxon>
        <taxon>Dikarya</taxon>
        <taxon>Ascomycota</taxon>
        <taxon>Pezizomycotina</taxon>
        <taxon>Sordariomycetes</taxon>
        <taxon>Hypocreomycetidae</taxon>
        <taxon>Hypocreales</taxon>
        <taxon>Cordycipitaceae</taxon>
        <taxon>Lecanicillium</taxon>
    </lineage>
</organism>
<name>A0ACC1QGM5_9HYPO</name>
<proteinExistence type="predicted"/>
<dbReference type="Proteomes" id="UP001148737">
    <property type="component" value="Unassembled WGS sequence"/>
</dbReference>